<dbReference type="OrthoDB" id="1295485at2759"/>
<evidence type="ECO:0000313" key="2">
    <source>
        <dbReference type="EMBL" id="PON76532.1"/>
    </source>
</evidence>
<dbReference type="PANTHER" id="PTHR37728:SF1">
    <property type="entry name" value="OS06G0132300 PROTEIN"/>
    <property type="match status" value="1"/>
</dbReference>
<accession>A0A2P5DTC8</accession>
<dbReference type="PANTHER" id="PTHR37728">
    <property type="entry name" value="BNAA04G26730D PROTEIN"/>
    <property type="match status" value="1"/>
</dbReference>
<organism evidence="2 3">
    <name type="scientific">Trema orientale</name>
    <name type="common">Charcoal tree</name>
    <name type="synonym">Celtis orientalis</name>
    <dbReference type="NCBI Taxonomy" id="63057"/>
    <lineage>
        <taxon>Eukaryota</taxon>
        <taxon>Viridiplantae</taxon>
        <taxon>Streptophyta</taxon>
        <taxon>Embryophyta</taxon>
        <taxon>Tracheophyta</taxon>
        <taxon>Spermatophyta</taxon>
        <taxon>Magnoliopsida</taxon>
        <taxon>eudicotyledons</taxon>
        <taxon>Gunneridae</taxon>
        <taxon>Pentapetalae</taxon>
        <taxon>rosids</taxon>
        <taxon>fabids</taxon>
        <taxon>Rosales</taxon>
        <taxon>Cannabaceae</taxon>
        <taxon>Trema</taxon>
    </lineage>
</organism>
<dbReference type="EMBL" id="JXTC01000250">
    <property type="protein sequence ID" value="PON76532.1"/>
    <property type="molecule type" value="Genomic_DNA"/>
</dbReference>
<gene>
    <name evidence="2" type="ORF">TorRG33x02_242260</name>
</gene>
<keyword evidence="3" id="KW-1185">Reference proteome</keyword>
<sequence length="159" mass="17806">MWALSYVSPPRPLPLLFPKPTKTPRAVSANSQPPRNDVGGLGRTLHKALESNPKPTNTQNPEQKRSKRVEEEEEEGKQISGSDVLWAMQKAAAKKNKRSDEGKRKKKKKIMIRGLSSAGGHREEVAGDYSNVRALCIKSEWGAKLDELEKSLEELYETK</sequence>
<comment type="caution">
    <text evidence="2">The sequence shown here is derived from an EMBL/GenBank/DDBJ whole genome shotgun (WGS) entry which is preliminary data.</text>
</comment>
<reference evidence="3" key="1">
    <citation type="submission" date="2016-06" db="EMBL/GenBank/DDBJ databases">
        <title>Parallel loss of symbiosis genes in relatives of nitrogen-fixing non-legume Parasponia.</title>
        <authorList>
            <person name="Van Velzen R."/>
            <person name="Holmer R."/>
            <person name="Bu F."/>
            <person name="Rutten L."/>
            <person name="Van Zeijl A."/>
            <person name="Liu W."/>
            <person name="Santuari L."/>
            <person name="Cao Q."/>
            <person name="Sharma T."/>
            <person name="Shen D."/>
            <person name="Roswanjaya Y."/>
            <person name="Wardhani T."/>
            <person name="Kalhor M.S."/>
            <person name="Jansen J."/>
            <person name="Van den Hoogen J."/>
            <person name="Gungor B."/>
            <person name="Hartog M."/>
            <person name="Hontelez J."/>
            <person name="Verver J."/>
            <person name="Yang W.-C."/>
            <person name="Schijlen E."/>
            <person name="Repin R."/>
            <person name="Schilthuizen M."/>
            <person name="Schranz E."/>
            <person name="Heidstra R."/>
            <person name="Miyata K."/>
            <person name="Fedorova E."/>
            <person name="Kohlen W."/>
            <person name="Bisseling T."/>
            <person name="Smit S."/>
            <person name="Geurts R."/>
        </authorList>
    </citation>
    <scope>NUCLEOTIDE SEQUENCE [LARGE SCALE GENOMIC DNA]</scope>
    <source>
        <strain evidence="3">cv. RG33-2</strain>
    </source>
</reference>
<dbReference type="FunCoup" id="A0A2P5DTC8">
    <property type="interactions" value="28"/>
</dbReference>
<evidence type="ECO:0000313" key="3">
    <source>
        <dbReference type="Proteomes" id="UP000237000"/>
    </source>
</evidence>
<proteinExistence type="predicted"/>
<dbReference type="Proteomes" id="UP000237000">
    <property type="component" value="Unassembled WGS sequence"/>
</dbReference>
<dbReference type="InParanoid" id="A0A2P5DTC8"/>
<protein>
    <submittedName>
        <fullName evidence="2">Death domain associated protein</fullName>
    </submittedName>
</protein>
<dbReference type="AlphaFoldDB" id="A0A2P5DTC8"/>
<name>A0A2P5DTC8_TREOI</name>
<feature type="region of interest" description="Disordered" evidence="1">
    <location>
        <begin position="1"/>
        <end position="122"/>
    </location>
</feature>
<evidence type="ECO:0000256" key="1">
    <source>
        <dbReference type="SAM" id="MobiDB-lite"/>
    </source>
</evidence>